<evidence type="ECO:0000256" key="1">
    <source>
        <dbReference type="SAM" id="SignalP"/>
    </source>
</evidence>
<dbReference type="STRING" id="1160509.A0A3N4HCB2"/>
<feature type="non-terminal residue" evidence="2">
    <location>
        <position position="65"/>
    </location>
</feature>
<evidence type="ECO:0000313" key="3">
    <source>
        <dbReference type="Proteomes" id="UP000275078"/>
    </source>
</evidence>
<dbReference type="EMBL" id="ML119997">
    <property type="protein sequence ID" value="RPA70976.1"/>
    <property type="molecule type" value="Genomic_DNA"/>
</dbReference>
<proteinExistence type="predicted"/>
<dbReference type="Proteomes" id="UP000275078">
    <property type="component" value="Unassembled WGS sequence"/>
</dbReference>
<keyword evidence="1" id="KW-0732">Signal</keyword>
<dbReference type="AlphaFoldDB" id="A0A3N4HCB2"/>
<evidence type="ECO:0000313" key="2">
    <source>
        <dbReference type="EMBL" id="RPA70976.1"/>
    </source>
</evidence>
<protein>
    <submittedName>
        <fullName evidence="2">Uncharacterized protein</fullName>
    </submittedName>
</protein>
<keyword evidence="3" id="KW-1185">Reference proteome</keyword>
<dbReference type="OrthoDB" id="5425274at2759"/>
<name>A0A3N4HCB2_ASCIM</name>
<feature type="non-terminal residue" evidence="2">
    <location>
        <position position="1"/>
    </location>
</feature>
<reference evidence="2 3" key="1">
    <citation type="journal article" date="2018" name="Nat. Ecol. Evol.">
        <title>Pezizomycetes genomes reveal the molecular basis of ectomycorrhizal truffle lifestyle.</title>
        <authorList>
            <person name="Murat C."/>
            <person name="Payen T."/>
            <person name="Noel B."/>
            <person name="Kuo A."/>
            <person name="Morin E."/>
            <person name="Chen J."/>
            <person name="Kohler A."/>
            <person name="Krizsan K."/>
            <person name="Balestrini R."/>
            <person name="Da Silva C."/>
            <person name="Montanini B."/>
            <person name="Hainaut M."/>
            <person name="Levati E."/>
            <person name="Barry K.W."/>
            <person name="Belfiori B."/>
            <person name="Cichocki N."/>
            <person name="Clum A."/>
            <person name="Dockter R.B."/>
            <person name="Fauchery L."/>
            <person name="Guy J."/>
            <person name="Iotti M."/>
            <person name="Le Tacon F."/>
            <person name="Lindquist E.A."/>
            <person name="Lipzen A."/>
            <person name="Malagnac F."/>
            <person name="Mello A."/>
            <person name="Molinier V."/>
            <person name="Miyauchi S."/>
            <person name="Poulain J."/>
            <person name="Riccioni C."/>
            <person name="Rubini A."/>
            <person name="Sitrit Y."/>
            <person name="Splivallo R."/>
            <person name="Traeger S."/>
            <person name="Wang M."/>
            <person name="Zifcakova L."/>
            <person name="Wipf D."/>
            <person name="Zambonelli A."/>
            <person name="Paolocci F."/>
            <person name="Nowrousian M."/>
            <person name="Ottonello S."/>
            <person name="Baldrian P."/>
            <person name="Spatafora J.W."/>
            <person name="Henrissat B."/>
            <person name="Nagy L.G."/>
            <person name="Aury J.M."/>
            <person name="Wincker P."/>
            <person name="Grigoriev I.V."/>
            <person name="Bonfante P."/>
            <person name="Martin F.M."/>
        </authorList>
    </citation>
    <scope>NUCLEOTIDE SEQUENCE [LARGE SCALE GENOMIC DNA]</scope>
    <source>
        <strain evidence="2 3">RN42</strain>
    </source>
</reference>
<sequence length="65" mass="7401">IKNYRTKIQNFLNLLFVVIHLASGQPARGTEISGLQYRNLVSGQRALMIIDNCLCFVLKYNKSQS</sequence>
<gene>
    <name evidence="2" type="ORF">BJ508DRAFT_193112</name>
</gene>
<feature type="signal peptide" evidence="1">
    <location>
        <begin position="1"/>
        <end position="29"/>
    </location>
</feature>
<feature type="chain" id="PRO_5018059036" evidence="1">
    <location>
        <begin position="30"/>
        <end position="65"/>
    </location>
</feature>
<accession>A0A3N4HCB2</accession>
<organism evidence="2 3">
    <name type="scientific">Ascobolus immersus RN42</name>
    <dbReference type="NCBI Taxonomy" id="1160509"/>
    <lineage>
        <taxon>Eukaryota</taxon>
        <taxon>Fungi</taxon>
        <taxon>Dikarya</taxon>
        <taxon>Ascomycota</taxon>
        <taxon>Pezizomycotina</taxon>
        <taxon>Pezizomycetes</taxon>
        <taxon>Pezizales</taxon>
        <taxon>Ascobolaceae</taxon>
        <taxon>Ascobolus</taxon>
    </lineage>
</organism>